<keyword evidence="3" id="KW-1185">Reference proteome</keyword>
<dbReference type="Proteomes" id="UP000499080">
    <property type="component" value="Unassembled WGS sequence"/>
</dbReference>
<protein>
    <submittedName>
        <fullName evidence="2">Uncharacterized protein</fullName>
    </submittedName>
</protein>
<dbReference type="AlphaFoldDB" id="A0A4Y2V5K4"/>
<keyword evidence="1" id="KW-1133">Transmembrane helix</keyword>
<reference evidence="2 3" key="1">
    <citation type="journal article" date="2019" name="Sci. Rep.">
        <title>Orb-weaving spider Araneus ventricosus genome elucidates the spidroin gene catalogue.</title>
        <authorList>
            <person name="Kono N."/>
            <person name="Nakamura H."/>
            <person name="Ohtoshi R."/>
            <person name="Moran D.A.P."/>
            <person name="Shinohara A."/>
            <person name="Yoshida Y."/>
            <person name="Fujiwara M."/>
            <person name="Mori M."/>
            <person name="Tomita M."/>
            <person name="Arakawa K."/>
        </authorList>
    </citation>
    <scope>NUCLEOTIDE SEQUENCE [LARGE SCALE GENOMIC DNA]</scope>
</reference>
<evidence type="ECO:0000256" key="1">
    <source>
        <dbReference type="SAM" id="Phobius"/>
    </source>
</evidence>
<proteinExistence type="predicted"/>
<evidence type="ECO:0000313" key="3">
    <source>
        <dbReference type="Proteomes" id="UP000499080"/>
    </source>
</evidence>
<accession>A0A4Y2V5K4</accession>
<organism evidence="2 3">
    <name type="scientific">Araneus ventricosus</name>
    <name type="common">Orbweaver spider</name>
    <name type="synonym">Epeira ventricosa</name>
    <dbReference type="NCBI Taxonomy" id="182803"/>
    <lineage>
        <taxon>Eukaryota</taxon>
        <taxon>Metazoa</taxon>
        <taxon>Ecdysozoa</taxon>
        <taxon>Arthropoda</taxon>
        <taxon>Chelicerata</taxon>
        <taxon>Arachnida</taxon>
        <taxon>Araneae</taxon>
        <taxon>Araneomorphae</taxon>
        <taxon>Entelegynae</taxon>
        <taxon>Araneoidea</taxon>
        <taxon>Araneidae</taxon>
        <taxon>Araneus</taxon>
    </lineage>
</organism>
<comment type="caution">
    <text evidence="2">The sequence shown here is derived from an EMBL/GenBank/DDBJ whole genome shotgun (WGS) entry which is preliminary data.</text>
</comment>
<dbReference type="EMBL" id="BGPR01043252">
    <property type="protein sequence ID" value="GBO19831.1"/>
    <property type="molecule type" value="Genomic_DNA"/>
</dbReference>
<name>A0A4Y2V5K4_ARAVE</name>
<evidence type="ECO:0000313" key="2">
    <source>
        <dbReference type="EMBL" id="GBO19831.1"/>
    </source>
</evidence>
<sequence>MTHWTLEGKGRRERHSGAVNESAHFHWHAARSSLIDRSPSRLAACAANLKVFGKQRSRNEKMRSGGKKRGSGYIGTLISLSPLRRFSRSGRLLLFFFALLFLISKMHANTGMNGRHSL</sequence>
<feature type="transmembrane region" description="Helical" evidence="1">
    <location>
        <begin position="92"/>
        <end position="108"/>
    </location>
</feature>
<keyword evidence="1" id="KW-0812">Transmembrane</keyword>
<keyword evidence="1" id="KW-0472">Membrane</keyword>
<gene>
    <name evidence="2" type="ORF">AVEN_74569_1</name>
</gene>